<name>A0A4Y9ESM0_9SPHN</name>
<dbReference type="SUPFAM" id="SSF46894">
    <property type="entry name" value="C-terminal effector domain of the bipartite response regulators"/>
    <property type="match status" value="2"/>
</dbReference>
<dbReference type="EMBL" id="SIHO01000001">
    <property type="protein sequence ID" value="TFU05898.1"/>
    <property type="molecule type" value="Genomic_DNA"/>
</dbReference>
<organism evidence="2 3">
    <name type="scientific">Glacieibacterium arshaanense</name>
    <dbReference type="NCBI Taxonomy" id="2511025"/>
    <lineage>
        <taxon>Bacteria</taxon>
        <taxon>Pseudomonadati</taxon>
        <taxon>Pseudomonadota</taxon>
        <taxon>Alphaproteobacteria</taxon>
        <taxon>Sphingomonadales</taxon>
        <taxon>Sphingosinicellaceae</taxon>
        <taxon>Glacieibacterium</taxon>
    </lineage>
</organism>
<dbReference type="InterPro" id="IPR000792">
    <property type="entry name" value="Tscrpt_reg_LuxR_C"/>
</dbReference>
<keyword evidence="3" id="KW-1185">Reference proteome</keyword>
<feature type="domain" description="HTH luxR-type" evidence="1">
    <location>
        <begin position="244"/>
        <end position="301"/>
    </location>
</feature>
<dbReference type="OrthoDB" id="7618865at2"/>
<dbReference type="InterPro" id="IPR029058">
    <property type="entry name" value="AB_hydrolase_fold"/>
</dbReference>
<dbReference type="SUPFAM" id="SSF53474">
    <property type="entry name" value="alpha/beta-Hydrolases"/>
    <property type="match status" value="1"/>
</dbReference>
<dbReference type="Proteomes" id="UP000297737">
    <property type="component" value="Unassembled WGS sequence"/>
</dbReference>
<proteinExistence type="predicted"/>
<gene>
    <name evidence="2" type="ORF">EUV02_02410</name>
</gene>
<dbReference type="Gene3D" id="3.40.50.1820">
    <property type="entry name" value="alpha/beta hydrolase"/>
    <property type="match status" value="1"/>
</dbReference>
<evidence type="ECO:0000259" key="1">
    <source>
        <dbReference type="SMART" id="SM00421"/>
    </source>
</evidence>
<dbReference type="Pfam" id="PF00561">
    <property type="entry name" value="Abhydrolase_1"/>
    <property type="match status" value="1"/>
</dbReference>
<dbReference type="InterPro" id="IPR016032">
    <property type="entry name" value="Sig_transdc_resp-reg_C-effctor"/>
</dbReference>
<accession>A0A4Y9ESM0</accession>
<feature type="domain" description="HTH luxR-type" evidence="1">
    <location>
        <begin position="166"/>
        <end position="223"/>
    </location>
</feature>
<dbReference type="GO" id="GO:0006355">
    <property type="term" value="P:regulation of DNA-templated transcription"/>
    <property type="evidence" value="ECO:0007669"/>
    <property type="project" value="InterPro"/>
</dbReference>
<reference evidence="2 3" key="1">
    <citation type="submission" date="2019-02" db="EMBL/GenBank/DDBJ databases">
        <title>Polymorphobacter sp. isolated from the lake at the Tibet of China.</title>
        <authorList>
            <person name="Li A."/>
        </authorList>
    </citation>
    <scope>NUCLEOTIDE SEQUENCE [LARGE SCALE GENOMIC DNA]</scope>
    <source>
        <strain evidence="2 3">DJ1R-1</strain>
    </source>
</reference>
<dbReference type="GO" id="GO:0003677">
    <property type="term" value="F:DNA binding"/>
    <property type="evidence" value="ECO:0007669"/>
    <property type="project" value="InterPro"/>
</dbReference>
<protein>
    <recommendedName>
        <fullName evidence="1">HTH luxR-type domain-containing protein</fullName>
    </recommendedName>
</protein>
<dbReference type="SMART" id="SM00421">
    <property type="entry name" value="HTH_LUXR"/>
    <property type="match status" value="2"/>
</dbReference>
<sequence>MSRAAAFLDRFRRATPDDALLALLADDHEGWGEAMAKAPDALLAAATEAIGTRSPPADLQADSFASAACDRDGNIVIADPRFVVWLDGVDPLAAVVRRLTPERPSVSAIADDRTGRPVALAAAAPALAAHWPIAPDVRAVLADGRASYAVIAFRPGALAWERAAQIYALTPSQTRLVAALARRGNLRAAASDAGVTYETARKQIALVMDKVGAQRQTDLVRRLLASAGGDWRPPEHAARLFSDLFALTPGQAQLAREIANGATRDAAAAAQGKSPHSGKADLKLIFAACGVANAVDLARIVAEVDALAGLVTACSIEIMHMGGQNEPLRLLARSNGSGCIAVADHGPTGAAPVIVFHNSVAGRHQPQALITVLQARGFRPILFERAGFGLSDAVAGDPYAAAVSDFGDILEALGLARVRLLVRGGSTAALHCAAAYADRVTGGVLLGPDPPVDLDRRLVGMMGRGKALFFGTPMLANAFARLMSRRSNSAVIARLYRESVVGSPVDTAALADEQVIADLVRAGRQSALGMHGFLAEMLSHGGGARPPALPDASGWVVLTGAQDPLYAFDDAAGFWRDTLPGARFQTVAEGGRFLHITHTQEVVAALGAT</sequence>
<dbReference type="InterPro" id="IPR000073">
    <property type="entry name" value="AB_hydrolase_1"/>
</dbReference>
<dbReference type="AlphaFoldDB" id="A0A4Y9ESM0"/>
<evidence type="ECO:0000313" key="3">
    <source>
        <dbReference type="Proteomes" id="UP000297737"/>
    </source>
</evidence>
<evidence type="ECO:0000313" key="2">
    <source>
        <dbReference type="EMBL" id="TFU05898.1"/>
    </source>
</evidence>
<dbReference type="RefSeq" id="WP_135244622.1">
    <property type="nucleotide sequence ID" value="NZ_SIHO01000001.1"/>
</dbReference>
<comment type="caution">
    <text evidence="2">The sequence shown here is derived from an EMBL/GenBank/DDBJ whole genome shotgun (WGS) entry which is preliminary data.</text>
</comment>